<dbReference type="OrthoDB" id="6091938at2759"/>
<dbReference type="InterPro" id="IPR013087">
    <property type="entry name" value="Znf_C2H2_type"/>
</dbReference>
<feature type="compositionally biased region" description="Low complexity" evidence="6">
    <location>
        <begin position="570"/>
        <end position="585"/>
    </location>
</feature>
<dbReference type="InterPro" id="IPR022755">
    <property type="entry name" value="Znf_C2H2_jaz"/>
</dbReference>
<evidence type="ECO:0000313" key="8">
    <source>
        <dbReference type="EMBL" id="KAJ8250310.1"/>
    </source>
</evidence>
<dbReference type="PANTHER" id="PTHR24408:SF61">
    <property type="entry name" value="E3 SUMO-PROTEIN LIGASE ZNF451"/>
    <property type="match status" value="1"/>
</dbReference>
<dbReference type="GO" id="GO:0005634">
    <property type="term" value="C:nucleus"/>
    <property type="evidence" value="ECO:0007669"/>
    <property type="project" value="TreeGrafter"/>
</dbReference>
<comment type="caution">
    <text evidence="8">The sequence shown here is derived from an EMBL/GenBank/DDBJ whole genome shotgun (WGS) entry which is preliminary data.</text>
</comment>
<evidence type="ECO:0000256" key="1">
    <source>
        <dbReference type="ARBA" id="ARBA00022723"/>
    </source>
</evidence>
<dbReference type="InterPro" id="IPR003903">
    <property type="entry name" value="UIM_dom"/>
</dbReference>
<keyword evidence="9" id="KW-1185">Reference proteome</keyword>
<dbReference type="EMBL" id="JAFJMO010000018">
    <property type="protein sequence ID" value="KAJ8250310.1"/>
    <property type="molecule type" value="Genomic_DNA"/>
</dbReference>
<dbReference type="PROSITE" id="PS50157">
    <property type="entry name" value="ZINC_FINGER_C2H2_2"/>
    <property type="match status" value="2"/>
</dbReference>
<feature type="compositionally biased region" description="Polar residues" evidence="6">
    <location>
        <begin position="852"/>
        <end position="869"/>
    </location>
</feature>
<dbReference type="GO" id="GO:0043565">
    <property type="term" value="F:sequence-specific DNA binding"/>
    <property type="evidence" value="ECO:0007669"/>
    <property type="project" value="TreeGrafter"/>
</dbReference>
<feature type="region of interest" description="Disordered" evidence="6">
    <location>
        <begin position="898"/>
        <end position="934"/>
    </location>
</feature>
<evidence type="ECO:0000313" key="9">
    <source>
        <dbReference type="Proteomes" id="UP001152803"/>
    </source>
</evidence>
<dbReference type="Pfam" id="PF23101">
    <property type="entry name" value="Zf-C2H2_ZNF451_1st"/>
    <property type="match status" value="1"/>
</dbReference>
<dbReference type="SMART" id="SM00355">
    <property type="entry name" value="ZnF_C2H2"/>
    <property type="match status" value="11"/>
</dbReference>
<feature type="compositionally biased region" description="Basic and acidic residues" evidence="6">
    <location>
        <begin position="423"/>
        <end position="436"/>
    </location>
</feature>
<accession>A0A9Q1CVI1</accession>
<reference evidence="8" key="1">
    <citation type="journal article" date="2023" name="Science">
        <title>Genome structures resolve the early diversification of teleost fishes.</title>
        <authorList>
            <person name="Parey E."/>
            <person name="Louis A."/>
            <person name="Montfort J."/>
            <person name="Bouchez O."/>
            <person name="Roques C."/>
            <person name="Iampietro C."/>
            <person name="Lluch J."/>
            <person name="Castinel A."/>
            <person name="Donnadieu C."/>
            <person name="Desvignes T."/>
            <person name="Floi Bucao C."/>
            <person name="Jouanno E."/>
            <person name="Wen M."/>
            <person name="Mejri S."/>
            <person name="Dirks R."/>
            <person name="Jansen H."/>
            <person name="Henkel C."/>
            <person name="Chen W.J."/>
            <person name="Zahm M."/>
            <person name="Cabau C."/>
            <person name="Klopp C."/>
            <person name="Thompson A.W."/>
            <person name="Robinson-Rechavi M."/>
            <person name="Braasch I."/>
            <person name="Lecointre G."/>
            <person name="Bobe J."/>
            <person name="Postlethwait J.H."/>
            <person name="Berthelot C."/>
            <person name="Roest Crollius H."/>
            <person name="Guiguen Y."/>
        </authorList>
    </citation>
    <scope>NUCLEOTIDE SEQUENCE</scope>
    <source>
        <strain evidence="8">Concon-B</strain>
    </source>
</reference>
<feature type="region of interest" description="Disordered" evidence="6">
    <location>
        <begin position="836"/>
        <end position="873"/>
    </location>
</feature>
<feature type="region of interest" description="Disordered" evidence="6">
    <location>
        <begin position="948"/>
        <end position="967"/>
    </location>
</feature>
<dbReference type="PROSITE" id="PS50330">
    <property type="entry name" value="UIM"/>
    <property type="match status" value="1"/>
</dbReference>
<feature type="compositionally biased region" description="Basic and acidic residues" evidence="6">
    <location>
        <begin position="955"/>
        <end position="967"/>
    </location>
</feature>
<keyword evidence="4" id="KW-0862">Zinc</keyword>
<dbReference type="GO" id="GO:0008270">
    <property type="term" value="F:zinc ion binding"/>
    <property type="evidence" value="ECO:0007669"/>
    <property type="project" value="UniProtKB-KW"/>
</dbReference>
<feature type="domain" description="C2H2-type" evidence="7">
    <location>
        <begin position="181"/>
        <end position="212"/>
    </location>
</feature>
<feature type="region of interest" description="Disordered" evidence="6">
    <location>
        <begin position="423"/>
        <end position="445"/>
    </location>
</feature>
<feature type="region of interest" description="Disordered" evidence="6">
    <location>
        <begin position="156"/>
        <end position="180"/>
    </location>
</feature>
<name>A0A9Q1CVI1_CONCO</name>
<dbReference type="AlphaFoldDB" id="A0A9Q1CVI1"/>
<feature type="region of interest" description="Disordered" evidence="6">
    <location>
        <begin position="1"/>
        <end position="21"/>
    </location>
</feature>
<dbReference type="GO" id="GO:0000981">
    <property type="term" value="F:DNA-binding transcription factor activity, RNA polymerase II-specific"/>
    <property type="evidence" value="ECO:0007669"/>
    <property type="project" value="TreeGrafter"/>
</dbReference>
<dbReference type="InterPro" id="IPR058950">
    <property type="entry name" value="Zf-C2H2_ZNF451_5th"/>
</dbReference>
<gene>
    <name evidence="8" type="ORF">COCON_G00222320</name>
</gene>
<evidence type="ECO:0000256" key="5">
    <source>
        <dbReference type="PROSITE-ProRule" id="PRU00042"/>
    </source>
</evidence>
<keyword evidence="2" id="KW-0677">Repeat</keyword>
<evidence type="ECO:0000256" key="4">
    <source>
        <dbReference type="ARBA" id="ARBA00022833"/>
    </source>
</evidence>
<dbReference type="PANTHER" id="PTHR24408">
    <property type="entry name" value="ZINC FINGER PROTEIN"/>
    <property type="match status" value="1"/>
</dbReference>
<dbReference type="Proteomes" id="UP001152803">
    <property type="component" value="Unassembled WGS sequence"/>
</dbReference>
<dbReference type="Gene3D" id="3.30.160.60">
    <property type="entry name" value="Classic Zinc Finger"/>
    <property type="match status" value="1"/>
</dbReference>
<dbReference type="InterPro" id="IPR058156">
    <property type="entry name" value="Znf-C2H2_ZNF451"/>
</dbReference>
<dbReference type="Pfam" id="PF23103">
    <property type="entry name" value="Zf-C2H2_ZNF451_5th"/>
    <property type="match status" value="1"/>
</dbReference>
<dbReference type="PROSITE" id="PS00028">
    <property type="entry name" value="ZINC_FINGER_C2H2_1"/>
    <property type="match status" value="5"/>
</dbReference>
<keyword evidence="3 5" id="KW-0863">Zinc-finger</keyword>
<dbReference type="Pfam" id="PF12171">
    <property type="entry name" value="zf-C2H2_jaz"/>
    <property type="match status" value="1"/>
</dbReference>
<evidence type="ECO:0000256" key="3">
    <source>
        <dbReference type="ARBA" id="ARBA00022771"/>
    </source>
</evidence>
<keyword evidence="1" id="KW-0479">Metal-binding</keyword>
<dbReference type="InterPro" id="IPR058949">
    <property type="entry name" value="Zf-C2H2_ZNF451_1st"/>
</dbReference>
<feature type="compositionally biased region" description="Pro residues" evidence="6">
    <location>
        <begin position="557"/>
        <end position="569"/>
    </location>
</feature>
<dbReference type="Pfam" id="PF23108">
    <property type="entry name" value="Zf-C2H2_ZNF451"/>
    <property type="match status" value="1"/>
</dbReference>
<proteinExistence type="predicted"/>
<protein>
    <recommendedName>
        <fullName evidence="7">C2H2-type domain-containing protein</fullName>
    </recommendedName>
</protein>
<feature type="domain" description="C2H2-type" evidence="7">
    <location>
        <begin position="621"/>
        <end position="649"/>
    </location>
</feature>
<evidence type="ECO:0000256" key="6">
    <source>
        <dbReference type="SAM" id="MobiDB-lite"/>
    </source>
</evidence>
<evidence type="ECO:0000259" key="7">
    <source>
        <dbReference type="PROSITE" id="PS50157"/>
    </source>
</evidence>
<evidence type="ECO:0000256" key="2">
    <source>
        <dbReference type="ARBA" id="ARBA00022737"/>
    </source>
</evidence>
<organism evidence="8 9">
    <name type="scientific">Conger conger</name>
    <name type="common">Conger eel</name>
    <name type="synonym">Muraena conger</name>
    <dbReference type="NCBI Taxonomy" id="82655"/>
    <lineage>
        <taxon>Eukaryota</taxon>
        <taxon>Metazoa</taxon>
        <taxon>Chordata</taxon>
        <taxon>Craniata</taxon>
        <taxon>Vertebrata</taxon>
        <taxon>Euteleostomi</taxon>
        <taxon>Actinopterygii</taxon>
        <taxon>Neopterygii</taxon>
        <taxon>Teleostei</taxon>
        <taxon>Anguilliformes</taxon>
        <taxon>Congridae</taxon>
        <taxon>Conger</taxon>
    </lineage>
</organism>
<feature type="compositionally biased region" description="Basic and acidic residues" evidence="6">
    <location>
        <begin position="842"/>
        <end position="851"/>
    </location>
</feature>
<feature type="region of interest" description="Disordered" evidence="6">
    <location>
        <begin position="543"/>
        <end position="586"/>
    </location>
</feature>
<sequence>MEKEGDWGAYTQRAALSREEEEVSSWAIQKGWLMMATTPAKEEDEVEFVSEGPLRPVLEYIDLLSDGENEDSELHGTLEDQVNRQKAKVASTLDRLAHKVAVEKQEREEKCRAFKAKMISQQAHGRQELAFHAGSGESRDAKNIVNMWLKMPGAKPGSVHTGFRSRRSAPFPSDRPQPSSHTCPVINCGRVFEGVLLLEGHLKRFDHSPCDPTIKLKGAPNELYACVACRKHFQTKGAWQDHLKSKVSSPSPEGHVSSQSFQVIQCFACPGCCLLFNLMDQCLQHMAAYNHFNQSVSLSETPQTAVPIPVPCYAKNRLIALCKEVPFCVRCTSCRSPLNSHMAARAHFSVQCRQGGAVAEAAQSLPEVMGQVCAYGRCAQCQKTFLGQEDAADHARQTQHKITAFETVQEALLHYSQHHDTLRAAKRAGPRDRGHEAGSPAKRRRGPDRATAWVCECGLSFPEEPLAHSHLLASNQVFHKCGVCEKEMGEGSITRLHMSRFHGGAHLSNFLFRCRRCRVDMPREEDILSHVREAHAGHTFYREQEAAEEEPASVSRPPAPAKPPLPSAPAPSESEPGPAARPSGSGRRRRWLCRMCEDVFGSEASVRAHCGDVSAHSFHKFLCSHCDQRFFKEATLERHCRAEHEGSVELRRFCGLCDSMPLDGEEDFLRHYRSLHAVDYCRLEEEEEGPRADTPSAQTPAQSAELRCLCMGGEKGKAEQRDAFTACMKRLASQGKCTYVCPLCDLQTHYYIQAKEHVRLKHGSQGKPFLVMCGFCPGSYPDVPGFHNHYHAQHCSMEPCVNQRGGGGPAAKITPKVTSKDGLKITPKVTSKDGLKITPKVTSKDTLKDTPRVTQNDTPRVTPNDTPQDTPKVLKAEEVFLETDAEEFGEVKRALALSSAETRREAEGDSEESDEDLKRALALSTQEAEQQAEMERALYQSLNLVELDLESSNSEMKEALERSLLEF</sequence>